<dbReference type="AlphaFoldDB" id="A0A8K0S559"/>
<evidence type="ECO:0000313" key="2">
    <source>
        <dbReference type="Proteomes" id="UP000813427"/>
    </source>
</evidence>
<comment type="caution">
    <text evidence="1">The sequence shown here is derived from an EMBL/GenBank/DDBJ whole genome shotgun (WGS) entry which is preliminary data.</text>
</comment>
<evidence type="ECO:0000313" key="1">
    <source>
        <dbReference type="EMBL" id="KAH7251831.1"/>
    </source>
</evidence>
<name>A0A8K0S559_9HYPO</name>
<proteinExistence type="predicted"/>
<gene>
    <name evidence="1" type="ORF">BKA59DRAFT_473020</name>
</gene>
<dbReference type="OrthoDB" id="5061830at2759"/>
<accession>A0A8K0S559</accession>
<keyword evidence="2" id="KW-1185">Reference proteome</keyword>
<dbReference type="EMBL" id="JAGPXF010000003">
    <property type="protein sequence ID" value="KAH7251831.1"/>
    <property type="molecule type" value="Genomic_DNA"/>
</dbReference>
<dbReference type="Proteomes" id="UP000813427">
    <property type="component" value="Unassembled WGS sequence"/>
</dbReference>
<organism evidence="1 2">
    <name type="scientific">Fusarium tricinctum</name>
    <dbReference type="NCBI Taxonomy" id="61284"/>
    <lineage>
        <taxon>Eukaryota</taxon>
        <taxon>Fungi</taxon>
        <taxon>Dikarya</taxon>
        <taxon>Ascomycota</taxon>
        <taxon>Pezizomycotina</taxon>
        <taxon>Sordariomycetes</taxon>
        <taxon>Hypocreomycetidae</taxon>
        <taxon>Hypocreales</taxon>
        <taxon>Nectriaceae</taxon>
        <taxon>Fusarium</taxon>
        <taxon>Fusarium tricinctum species complex</taxon>
    </lineage>
</organism>
<protein>
    <submittedName>
        <fullName evidence="1">Uncharacterized protein</fullName>
    </submittedName>
</protein>
<reference evidence="1" key="1">
    <citation type="journal article" date="2021" name="Nat. Commun.">
        <title>Genetic determinants of endophytism in the Arabidopsis root mycobiome.</title>
        <authorList>
            <person name="Mesny F."/>
            <person name="Miyauchi S."/>
            <person name="Thiergart T."/>
            <person name="Pickel B."/>
            <person name="Atanasova L."/>
            <person name="Karlsson M."/>
            <person name="Huettel B."/>
            <person name="Barry K.W."/>
            <person name="Haridas S."/>
            <person name="Chen C."/>
            <person name="Bauer D."/>
            <person name="Andreopoulos W."/>
            <person name="Pangilinan J."/>
            <person name="LaButti K."/>
            <person name="Riley R."/>
            <person name="Lipzen A."/>
            <person name="Clum A."/>
            <person name="Drula E."/>
            <person name="Henrissat B."/>
            <person name="Kohler A."/>
            <person name="Grigoriev I.V."/>
            <person name="Martin F.M."/>
            <person name="Hacquard S."/>
        </authorList>
    </citation>
    <scope>NUCLEOTIDE SEQUENCE</scope>
    <source>
        <strain evidence="1">MPI-SDFR-AT-0068</strain>
    </source>
</reference>
<sequence length="76" mass="8500">MCLKIVRVSTCWQCTATLDPFGKMRYCGDSVTNGKFCEAKMAQIIGPGDLLCRLCLIANKGVNKLNLKQRMPEGWM</sequence>